<feature type="region of interest" description="Disordered" evidence="1">
    <location>
        <begin position="212"/>
        <end position="231"/>
    </location>
</feature>
<feature type="compositionally biased region" description="Basic and acidic residues" evidence="1">
    <location>
        <begin position="236"/>
        <end position="245"/>
    </location>
</feature>
<dbReference type="Proteomes" id="UP000195557">
    <property type="component" value="Unassembled WGS sequence"/>
</dbReference>
<protein>
    <submittedName>
        <fullName evidence="2">Uncharacterized protein</fullName>
    </submittedName>
</protein>
<feature type="compositionally biased region" description="Basic residues" evidence="1">
    <location>
        <begin position="246"/>
        <end position="263"/>
    </location>
</feature>
<proteinExistence type="predicted"/>
<name>A0A1Y5I162_OSTTA</name>
<feature type="region of interest" description="Disordered" evidence="1">
    <location>
        <begin position="236"/>
        <end position="263"/>
    </location>
</feature>
<dbReference type="EMBL" id="KZ155838">
    <property type="protein sequence ID" value="OUS42427.1"/>
    <property type="molecule type" value="Genomic_DNA"/>
</dbReference>
<accession>A0A1Y5I162</accession>
<dbReference type="AlphaFoldDB" id="A0A1Y5I162"/>
<reference evidence="2" key="1">
    <citation type="submission" date="2017-04" db="EMBL/GenBank/DDBJ databases">
        <title>Population genomics of picophytoplankton unveils novel chromosome hypervariability.</title>
        <authorList>
            <consortium name="DOE Joint Genome Institute"/>
            <person name="Blanc-Mathieu R."/>
            <person name="Krasovec M."/>
            <person name="Hebrard M."/>
            <person name="Yau S."/>
            <person name="Desgranges E."/>
            <person name="Martin J."/>
            <person name="Schackwitz W."/>
            <person name="Kuo A."/>
            <person name="Salin G."/>
            <person name="Donnadieu C."/>
            <person name="Desdevises Y."/>
            <person name="Sanchez-Ferandin S."/>
            <person name="Moreau H."/>
            <person name="Rivals E."/>
            <person name="Grigoriev I.V."/>
            <person name="Grimsley N."/>
            <person name="Eyre-Walker A."/>
            <person name="Piganeau G."/>
        </authorList>
    </citation>
    <scope>NUCLEOTIDE SEQUENCE [LARGE SCALE GENOMIC DNA]</scope>
    <source>
        <strain evidence="2">RCC 1115</strain>
    </source>
</reference>
<evidence type="ECO:0000256" key="1">
    <source>
        <dbReference type="SAM" id="MobiDB-lite"/>
    </source>
</evidence>
<gene>
    <name evidence="2" type="ORF">BE221DRAFT_103087</name>
</gene>
<feature type="compositionally biased region" description="Basic and acidic residues" evidence="1">
    <location>
        <begin position="212"/>
        <end position="225"/>
    </location>
</feature>
<sequence length="263" mass="28325">MARKTLKTTIAVPSFTKDSPSIRCPRTLLAPTSLRIATTATGSVADRIEPSIIQNPQLNPNGIARIKHPVRAIDINTPGPASSRTFGRTFFSVCHSIENDDSKMSAGKNTANNRCGLIPFHAAKDVSNNPIIPIMNRTTVYGIDVPCSAVRVALPTARATKTNHSATVPSSCSACATGAEAGAASRSSLPMIPPTSPDIFFRHDARVDRARGVDARETRRDDSRRASTRCATRCDRARRRVEGRARGRGSRARARASRGRVRG</sequence>
<evidence type="ECO:0000313" key="2">
    <source>
        <dbReference type="EMBL" id="OUS42427.1"/>
    </source>
</evidence>
<organism evidence="2">
    <name type="scientific">Ostreococcus tauri</name>
    <name type="common">Marine green alga</name>
    <dbReference type="NCBI Taxonomy" id="70448"/>
    <lineage>
        <taxon>Eukaryota</taxon>
        <taxon>Viridiplantae</taxon>
        <taxon>Chlorophyta</taxon>
        <taxon>Mamiellophyceae</taxon>
        <taxon>Mamiellales</taxon>
        <taxon>Bathycoccaceae</taxon>
        <taxon>Ostreococcus</taxon>
    </lineage>
</organism>